<keyword evidence="4" id="KW-1185">Reference proteome</keyword>
<name>A0A9J7ARI9_9PROT</name>
<reference evidence="3" key="1">
    <citation type="submission" date="2022-08" db="EMBL/GenBank/DDBJ databases">
        <title>Nisaea acidiphila sp. nov., isolated from a marine algal debris and emended description of the genus Nisaea Urios et al. 2008.</title>
        <authorList>
            <person name="Kwon K."/>
        </authorList>
    </citation>
    <scope>NUCLEOTIDE SEQUENCE</scope>
    <source>
        <strain evidence="3">MEBiC11861</strain>
    </source>
</reference>
<evidence type="ECO:0000259" key="2">
    <source>
        <dbReference type="Pfam" id="PF00561"/>
    </source>
</evidence>
<dbReference type="Proteomes" id="UP001060336">
    <property type="component" value="Chromosome"/>
</dbReference>
<proteinExistence type="predicted"/>
<dbReference type="SUPFAM" id="SSF53474">
    <property type="entry name" value="alpha/beta-Hydrolases"/>
    <property type="match status" value="1"/>
</dbReference>
<dbReference type="PRINTS" id="PR00111">
    <property type="entry name" value="ABHYDROLASE"/>
</dbReference>
<evidence type="ECO:0000313" key="3">
    <source>
        <dbReference type="EMBL" id="UUX49863.1"/>
    </source>
</evidence>
<dbReference type="PANTHER" id="PTHR43798">
    <property type="entry name" value="MONOACYLGLYCEROL LIPASE"/>
    <property type="match status" value="1"/>
</dbReference>
<dbReference type="EMBL" id="CP102480">
    <property type="protein sequence ID" value="UUX49863.1"/>
    <property type="molecule type" value="Genomic_DNA"/>
</dbReference>
<dbReference type="KEGG" id="naci:NUH88_21050"/>
<dbReference type="GO" id="GO:0016787">
    <property type="term" value="F:hydrolase activity"/>
    <property type="evidence" value="ECO:0007669"/>
    <property type="project" value="UniProtKB-KW"/>
</dbReference>
<dbReference type="AlphaFoldDB" id="A0A9J7ARI9"/>
<sequence>MGYIRTNDDVALYCETTGEGTPVVFVHEFAGDHRSWESQVRALSRYYTCITYSARGYTPSDVPEDAASYSQERARDDILAVLDGSGIEAAHIVGLSMGGFATLHFGLAYPERALSLVVAGCGYGADPEKRSEFKAQSTALADRIEAEGMDKVAPGYALEPARVQLQNKDPRGWAEFATQLGEHSSKGSANTLRGVQALRPSLWELEEKMRALTVPTLIVNGDEDESCLESGLYMKRCIPSAGHAMFPKTGHTLNLEEPALFNRTILDFFHEVEAGRWALRDPRSLKDGSLGR</sequence>
<organism evidence="3 4">
    <name type="scientific">Nisaea acidiphila</name>
    <dbReference type="NCBI Taxonomy" id="1862145"/>
    <lineage>
        <taxon>Bacteria</taxon>
        <taxon>Pseudomonadati</taxon>
        <taxon>Pseudomonadota</taxon>
        <taxon>Alphaproteobacteria</taxon>
        <taxon>Rhodospirillales</taxon>
        <taxon>Thalassobaculaceae</taxon>
        <taxon>Nisaea</taxon>
    </lineage>
</organism>
<dbReference type="GO" id="GO:0016020">
    <property type="term" value="C:membrane"/>
    <property type="evidence" value="ECO:0007669"/>
    <property type="project" value="TreeGrafter"/>
</dbReference>
<dbReference type="InterPro" id="IPR000073">
    <property type="entry name" value="AB_hydrolase_1"/>
</dbReference>
<gene>
    <name evidence="3" type="ORF">NUH88_21050</name>
</gene>
<dbReference type="InterPro" id="IPR029058">
    <property type="entry name" value="AB_hydrolase_fold"/>
</dbReference>
<dbReference type="Pfam" id="PF00561">
    <property type="entry name" value="Abhydrolase_1"/>
    <property type="match status" value="1"/>
</dbReference>
<evidence type="ECO:0000256" key="1">
    <source>
        <dbReference type="ARBA" id="ARBA00022801"/>
    </source>
</evidence>
<accession>A0A9J7ARI9</accession>
<dbReference type="Gene3D" id="3.40.50.1820">
    <property type="entry name" value="alpha/beta hydrolase"/>
    <property type="match status" value="1"/>
</dbReference>
<evidence type="ECO:0000313" key="4">
    <source>
        <dbReference type="Proteomes" id="UP001060336"/>
    </source>
</evidence>
<dbReference type="InterPro" id="IPR050266">
    <property type="entry name" value="AB_hydrolase_sf"/>
</dbReference>
<dbReference type="RefSeq" id="WP_257768744.1">
    <property type="nucleotide sequence ID" value="NZ_CP102480.1"/>
</dbReference>
<feature type="domain" description="AB hydrolase-1" evidence="2">
    <location>
        <begin position="22"/>
        <end position="258"/>
    </location>
</feature>
<protein>
    <submittedName>
        <fullName evidence="3">Alpha/beta hydrolase</fullName>
    </submittedName>
</protein>
<keyword evidence="1 3" id="KW-0378">Hydrolase</keyword>
<dbReference type="PANTHER" id="PTHR43798:SF31">
    <property type="entry name" value="AB HYDROLASE SUPERFAMILY PROTEIN YCLE"/>
    <property type="match status" value="1"/>
</dbReference>